<comment type="caution">
    <text evidence="2">The sequence shown here is derived from an EMBL/GenBank/DDBJ whole genome shotgun (WGS) entry which is preliminary data.</text>
</comment>
<dbReference type="AlphaFoldDB" id="A0A834Z5M5"/>
<gene>
    <name evidence="2" type="ORF">HHK36_015681</name>
</gene>
<organism evidence="2 3">
    <name type="scientific">Tetracentron sinense</name>
    <name type="common">Spur-leaf</name>
    <dbReference type="NCBI Taxonomy" id="13715"/>
    <lineage>
        <taxon>Eukaryota</taxon>
        <taxon>Viridiplantae</taxon>
        <taxon>Streptophyta</taxon>
        <taxon>Embryophyta</taxon>
        <taxon>Tracheophyta</taxon>
        <taxon>Spermatophyta</taxon>
        <taxon>Magnoliopsida</taxon>
        <taxon>Trochodendrales</taxon>
        <taxon>Trochodendraceae</taxon>
        <taxon>Tetracentron</taxon>
    </lineage>
</organism>
<dbReference type="Proteomes" id="UP000655225">
    <property type="component" value="Unassembled WGS sequence"/>
</dbReference>
<protein>
    <submittedName>
        <fullName evidence="2">Uncharacterized protein</fullName>
    </submittedName>
</protein>
<evidence type="ECO:0000313" key="2">
    <source>
        <dbReference type="EMBL" id="KAF8399810.1"/>
    </source>
</evidence>
<reference evidence="2 3" key="1">
    <citation type="submission" date="2020-04" db="EMBL/GenBank/DDBJ databases">
        <title>Plant Genome Project.</title>
        <authorList>
            <person name="Zhang R.-G."/>
        </authorList>
    </citation>
    <scope>NUCLEOTIDE SEQUENCE [LARGE SCALE GENOMIC DNA]</scope>
    <source>
        <strain evidence="2">YNK0</strain>
        <tissue evidence="2">Leaf</tissue>
    </source>
</reference>
<evidence type="ECO:0000313" key="3">
    <source>
        <dbReference type="Proteomes" id="UP000655225"/>
    </source>
</evidence>
<feature type="compositionally biased region" description="Acidic residues" evidence="1">
    <location>
        <begin position="130"/>
        <end position="140"/>
    </location>
</feature>
<evidence type="ECO:0000256" key="1">
    <source>
        <dbReference type="SAM" id="MobiDB-lite"/>
    </source>
</evidence>
<feature type="region of interest" description="Disordered" evidence="1">
    <location>
        <begin position="130"/>
        <end position="155"/>
    </location>
</feature>
<dbReference type="EMBL" id="JABCRI010000010">
    <property type="protein sequence ID" value="KAF8399810.1"/>
    <property type="molecule type" value="Genomic_DNA"/>
</dbReference>
<sequence length="241" mass="27437">MEQSITEAPNEAMNTLLAFSSRNTSANTCRKYYLTWSVRVDPYNRLVKLIALAFYNDANLYDNHLTKKKLVKGSDYLTWSVRVDPYNRMVKLIALAFYNDANLYDNHLTKKKLSSSGGCSFHSGNCSAELEEVGDEDDKNEETRRSASQGHEQSHVTQPVLFPFLGEVALLSSDCVEVTRQKDGTTNADAVTMSMKVLHPWMIEQQCINLTDKQDRMVFNKNELKMDEINVCATEENEKKI</sequence>
<proteinExistence type="predicted"/>
<keyword evidence="3" id="KW-1185">Reference proteome</keyword>
<feature type="compositionally biased region" description="Polar residues" evidence="1">
    <location>
        <begin position="146"/>
        <end position="155"/>
    </location>
</feature>
<accession>A0A834Z5M5</accession>
<name>A0A834Z5M5_TETSI</name>